<protein>
    <submittedName>
        <fullName evidence="1">Putative secreted protein</fullName>
    </submittedName>
</protein>
<name>A0A6B0UA67_IXORI</name>
<evidence type="ECO:0000313" key="1">
    <source>
        <dbReference type="EMBL" id="MXU82913.1"/>
    </source>
</evidence>
<organism evidence="1">
    <name type="scientific">Ixodes ricinus</name>
    <name type="common">Common tick</name>
    <name type="synonym">Acarus ricinus</name>
    <dbReference type="NCBI Taxonomy" id="34613"/>
    <lineage>
        <taxon>Eukaryota</taxon>
        <taxon>Metazoa</taxon>
        <taxon>Ecdysozoa</taxon>
        <taxon>Arthropoda</taxon>
        <taxon>Chelicerata</taxon>
        <taxon>Arachnida</taxon>
        <taxon>Acari</taxon>
        <taxon>Parasitiformes</taxon>
        <taxon>Ixodida</taxon>
        <taxon>Ixodoidea</taxon>
        <taxon>Ixodidae</taxon>
        <taxon>Ixodinae</taxon>
        <taxon>Ixodes</taxon>
    </lineage>
</organism>
<sequence>MVTPAAFGTALAIASVVAVPVTVGTTFEVVLVRAVPVMFGANRTTVAPVVVQTGFELAAATVPTPVTTGARF</sequence>
<dbReference type="EMBL" id="GIFC01000830">
    <property type="protein sequence ID" value="MXU82913.1"/>
    <property type="molecule type" value="Transcribed_RNA"/>
</dbReference>
<reference evidence="1" key="1">
    <citation type="submission" date="2019-12" db="EMBL/GenBank/DDBJ databases">
        <title>An insight into the sialome of adult female Ixodes ricinus ticks feeding for 6 days.</title>
        <authorList>
            <person name="Perner J."/>
            <person name="Ribeiro J.M.C."/>
        </authorList>
    </citation>
    <scope>NUCLEOTIDE SEQUENCE</scope>
    <source>
        <strain evidence="1">Semi-engorged</strain>
        <tissue evidence="1">Salivary glands</tissue>
    </source>
</reference>
<proteinExistence type="predicted"/>
<dbReference type="AlphaFoldDB" id="A0A6B0UA67"/>
<accession>A0A6B0UA67</accession>